<protein>
    <submittedName>
        <fullName evidence="9">Inner membrane protein YgaZ</fullName>
    </submittedName>
</protein>
<proteinExistence type="inferred from homology"/>
<comment type="subcellular location">
    <subcellularLocation>
        <location evidence="1">Cell membrane</location>
        <topology evidence="1">Multi-pass membrane protein</topology>
    </subcellularLocation>
</comment>
<dbReference type="PANTHER" id="PTHR34979">
    <property type="entry name" value="INNER MEMBRANE PROTEIN YGAZ"/>
    <property type="match status" value="1"/>
</dbReference>
<evidence type="ECO:0000256" key="1">
    <source>
        <dbReference type="ARBA" id="ARBA00004651"/>
    </source>
</evidence>
<comment type="caution">
    <text evidence="9">The sequence shown here is derived from an EMBL/GenBank/DDBJ whole genome shotgun (WGS) entry which is preliminary data.</text>
</comment>
<organism evidence="9 10">
    <name type="scientific">Herpetosiphon gulosus</name>
    <dbReference type="NCBI Taxonomy" id="1973496"/>
    <lineage>
        <taxon>Bacteria</taxon>
        <taxon>Bacillati</taxon>
        <taxon>Chloroflexota</taxon>
        <taxon>Chloroflexia</taxon>
        <taxon>Herpetosiphonales</taxon>
        <taxon>Herpetosiphonaceae</taxon>
        <taxon>Herpetosiphon</taxon>
    </lineage>
</organism>
<evidence type="ECO:0000256" key="6">
    <source>
        <dbReference type="ARBA" id="ARBA00022989"/>
    </source>
</evidence>
<dbReference type="InterPro" id="IPR011606">
    <property type="entry name" value="Brnchd-chn_aa_trnsp_permease"/>
</dbReference>
<keyword evidence="4" id="KW-1003">Cell membrane</keyword>
<evidence type="ECO:0000256" key="2">
    <source>
        <dbReference type="ARBA" id="ARBA00010735"/>
    </source>
</evidence>
<evidence type="ECO:0000256" key="4">
    <source>
        <dbReference type="ARBA" id="ARBA00022475"/>
    </source>
</evidence>
<dbReference type="PANTHER" id="PTHR34979:SF1">
    <property type="entry name" value="INNER MEMBRANE PROTEIN YGAZ"/>
    <property type="match status" value="1"/>
</dbReference>
<evidence type="ECO:0000256" key="8">
    <source>
        <dbReference type="SAM" id="Phobius"/>
    </source>
</evidence>
<keyword evidence="3" id="KW-0813">Transport</keyword>
<keyword evidence="6 8" id="KW-1133">Transmembrane helix</keyword>
<comment type="similarity">
    <text evidence="2">Belongs to the AzlC family.</text>
</comment>
<keyword evidence="10" id="KW-1185">Reference proteome</keyword>
<feature type="transmembrane region" description="Helical" evidence="8">
    <location>
        <begin position="207"/>
        <end position="223"/>
    </location>
</feature>
<dbReference type="EMBL" id="BAABRU010000013">
    <property type="protein sequence ID" value="GAA5529777.1"/>
    <property type="molecule type" value="Genomic_DNA"/>
</dbReference>
<reference evidence="9 10" key="1">
    <citation type="submission" date="2024-02" db="EMBL/GenBank/DDBJ databases">
        <title>Herpetosiphon gulosus NBRC 112829.</title>
        <authorList>
            <person name="Ichikawa N."/>
            <person name="Katano-Makiyama Y."/>
            <person name="Hidaka K."/>
        </authorList>
    </citation>
    <scope>NUCLEOTIDE SEQUENCE [LARGE SCALE GENOMIC DNA]</scope>
    <source>
        <strain evidence="9 10">NBRC 112829</strain>
    </source>
</reference>
<evidence type="ECO:0000256" key="3">
    <source>
        <dbReference type="ARBA" id="ARBA00022448"/>
    </source>
</evidence>
<evidence type="ECO:0000256" key="7">
    <source>
        <dbReference type="ARBA" id="ARBA00023136"/>
    </source>
</evidence>
<name>A0ABP9X2Y2_9CHLR</name>
<feature type="transmembrane region" description="Helical" evidence="8">
    <location>
        <begin position="133"/>
        <end position="155"/>
    </location>
</feature>
<evidence type="ECO:0000256" key="5">
    <source>
        <dbReference type="ARBA" id="ARBA00022692"/>
    </source>
</evidence>
<feature type="transmembrane region" description="Helical" evidence="8">
    <location>
        <begin position="100"/>
        <end position="121"/>
    </location>
</feature>
<evidence type="ECO:0000313" key="10">
    <source>
        <dbReference type="Proteomes" id="UP001428290"/>
    </source>
</evidence>
<evidence type="ECO:0000313" key="9">
    <source>
        <dbReference type="EMBL" id="GAA5529777.1"/>
    </source>
</evidence>
<accession>A0ABP9X2Y2</accession>
<feature type="transmembrane region" description="Helical" evidence="8">
    <location>
        <begin position="161"/>
        <end position="178"/>
    </location>
</feature>
<dbReference type="Proteomes" id="UP001428290">
    <property type="component" value="Unassembled WGS sequence"/>
</dbReference>
<dbReference type="RefSeq" id="WP_345723372.1">
    <property type="nucleotide sequence ID" value="NZ_BAABRU010000013.1"/>
</dbReference>
<dbReference type="Pfam" id="PF03591">
    <property type="entry name" value="AzlC"/>
    <property type="match status" value="1"/>
</dbReference>
<sequence>MHPKYQAWFAGIKAEIPIVLGVVPFGVIYGVTALKLGLSPWLIQAMSTIIFAGSSQMIVAQLFGTGVPNVAIILTAAVVNLRHALYSASVAPYLQQLKRAWRVLLAYLLTDEAYAVAITGYQERNDPEYDHWYFFGAGFMLWFSWQLSTAIGLLVGSQIGTMPVLEIALALTFIGILVPTLRDKAVIGAAVTGASVAVLAAGLPYKLGLIVAAIVGIGVGLGLEGKRA</sequence>
<gene>
    <name evidence="9" type="primary">ygaZ</name>
    <name evidence="9" type="ORF">Hgul01_03591</name>
</gene>
<keyword evidence="5 8" id="KW-0812">Transmembrane</keyword>
<keyword evidence="7 8" id="KW-0472">Membrane</keyword>